<dbReference type="SUPFAM" id="SSF51905">
    <property type="entry name" value="FAD/NAD(P)-binding domain"/>
    <property type="match status" value="1"/>
</dbReference>
<accession>A0A2A9NLE4</accession>
<dbReference type="PRINTS" id="PR00420">
    <property type="entry name" value="RNGMNOXGNASE"/>
</dbReference>
<reference evidence="6 7" key="1">
    <citation type="submission" date="2014-02" db="EMBL/GenBank/DDBJ databases">
        <title>Transposable element dynamics among asymbiotic and ectomycorrhizal Amanita fungi.</title>
        <authorList>
            <consortium name="DOE Joint Genome Institute"/>
            <person name="Hess J."/>
            <person name="Skrede I."/>
            <person name="Wolfe B."/>
            <person name="LaButti K."/>
            <person name="Ohm R.A."/>
            <person name="Grigoriev I.V."/>
            <person name="Pringle A."/>
        </authorList>
    </citation>
    <scope>NUCLEOTIDE SEQUENCE [LARGE SCALE GENOMIC DNA]</scope>
    <source>
        <strain evidence="6 7">SKay4041</strain>
    </source>
</reference>
<feature type="domain" description="FAD-binding" evidence="5">
    <location>
        <begin position="9"/>
        <end position="211"/>
    </location>
</feature>
<evidence type="ECO:0000313" key="6">
    <source>
        <dbReference type="EMBL" id="PFH49141.1"/>
    </source>
</evidence>
<dbReference type="InterPro" id="IPR036188">
    <property type="entry name" value="FAD/NAD-bd_sf"/>
</dbReference>
<evidence type="ECO:0000256" key="1">
    <source>
        <dbReference type="ARBA" id="ARBA00001974"/>
    </source>
</evidence>
<proteinExistence type="predicted"/>
<keyword evidence="4" id="KW-0560">Oxidoreductase</keyword>
<dbReference type="AlphaFoldDB" id="A0A2A9NLE4"/>
<comment type="cofactor">
    <cofactor evidence="1">
        <name>FAD</name>
        <dbReference type="ChEBI" id="CHEBI:57692"/>
    </cofactor>
</comment>
<evidence type="ECO:0000256" key="2">
    <source>
        <dbReference type="ARBA" id="ARBA00022630"/>
    </source>
</evidence>
<dbReference type="OrthoDB" id="10016252at2759"/>
<evidence type="ECO:0000259" key="5">
    <source>
        <dbReference type="Pfam" id="PF01494"/>
    </source>
</evidence>
<evidence type="ECO:0000256" key="4">
    <source>
        <dbReference type="ARBA" id="ARBA00023002"/>
    </source>
</evidence>
<protein>
    <recommendedName>
        <fullName evidence="5">FAD-binding domain-containing protein</fullName>
    </recommendedName>
</protein>
<keyword evidence="2" id="KW-0285">Flavoprotein</keyword>
<name>A0A2A9NLE4_9AGAR</name>
<gene>
    <name evidence="6" type="ORF">AMATHDRAFT_48961</name>
</gene>
<evidence type="ECO:0000256" key="3">
    <source>
        <dbReference type="ARBA" id="ARBA00022827"/>
    </source>
</evidence>
<keyword evidence="7" id="KW-1185">Reference proteome</keyword>
<dbReference type="GO" id="GO:0071949">
    <property type="term" value="F:FAD binding"/>
    <property type="evidence" value="ECO:0007669"/>
    <property type="project" value="InterPro"/>
</dbReference>
<evidence type="ECO:0000313" key="7">
    <source>
        <dbReference type="Proteomes" id="UP000242287"/>
    </source>
</evidence>
<sequence>MPPTPLPARTTVLVVGAGPTGLAAAASLVQHGCRDVVVVDGGEIRAVTSRAMAIHAATSESLEKVGCMKALVDIGIQGKAIEMRTPLGKVFDVDFAGLAGETQYPYVLLVSQYSTERVLEERLEEMGVHVHRPYRLEALNDDEDDEDGGCLVAKFDSGDVIRANYVIGADGAKSTVRQLSHIGFEDPDKGTFETKAMAQVVFADITLSAPIPYLPADSVKALINPGAFLLTVPVPRSPYPESRDHTDKAIYRIGMNIPLSHGAPPPSPSADYLQKYINGHGPLEMCSDPSVNPNPVRIEEVLWSTRLRVHAAIAERFINRVHAKVQSQHKNGKRNARIVFLVGDAAHIHSPIGGQGMNLGLRDAIGIGEVVAKHIVSFPNDPEGADELIERYAANRYERAISTISLTKRAMAGISMIGVSGFVLRRVVFWVMKLVFNIPFVKRRLARRVSGLGNR</sequence>
<dbReference type="InterPro" id="IPR002938">
    <property type="entry name" value="FAD-bd"/>
</dbReference>
<dbReference type="Pfam" id="PF01494">
    <property type="entry name" value="FAD_binding_3"/>
    <property type="match status" value="2"/>
</dbReference>
<dbReference type="GO" id="GO:0016709">
    <property type="term" value="F:oxidoreductase activity, acting on paired donors, with incorporation or reduction of molecular oxygen, NAD(P)H as one donor, and incorporation of one atom of oxygen"/>
    <property type="evidence" value="ECO:0007669"/>
    <property type="project" value="UniProtKB-ARBA"/>
</dbReference>
<dbReference type="Gene3D" id="3.50.50.60">
    <property type="entry name" value="FAD/NAD(P)-binding domain"/>
    <property type="match status" value="2"/>
</dbReference>
<keyword evidence="3" id="KW-0274">FAD</keyword>
<dbReference type="EMBL" id="KZ302038">
    <property type="protein sequence ID" value="PFH49141.1"/>
    <property type="molecule type" value="Genomic_DNA"/>
</dbReference>
<dbReference type="PANTHER" id="PTHR43004">
    <property type="entry name" value="TRK SYSTEM POTASSIUM UPTAKE PROTEIN"/>
    <property type="match status" value="1"/>
</dbReference>
<dbReference type="PANTHER" id="PTHR43004:SF19">
    <property type="entry name" value="BINDING MONOOXYGENASE, PUTATIVE (JCVI)-RELATED"/>
    <property type="match status" value="1"/>
</dbReference>
<dbReference type="InterPro" id="IPR050641">
    <property type="entry name" value="RIFMO-like"/>
</dbReference>
<dbReference type="Proteomes" id="UP000242287">
    <property type="component" value="Unassembled WGS sequence"/>
</dbReference>
<feature type="domain" description="FAD-binding" evidence="5">
    <location>
        <begin position="336"/>
        <end position="401"/>
    </location>
</feature>
<organism evidence="6 7">
    <name type="scientific">Amanita thiersii Skay4041</name>
    <dbReference type="NCBI Taxonomy" id="703135"/>
    <lineage>
        <taxon>Eukaryota</taxon>
        <taxon>Fungi</taxon>
        <taxon>Dikarya</taxon>
        <taxon>Basidiomycota</taxon>
        <taxon>Agaricomycotina</taxon>
        <taxon>Agaricomycetes</taxon>
        <taxon>Agaricomycetidae</taxon>
        <taxon>Agaricales</taxon>
        <taxon>Pluteineae</taxon>
        <taxon>Amanitaceae</taxon>
        <taxon>Amanita</taxon>
    </lineage>
</organism>
<dbReference type="STRING" id="703135.A0A2A9NLE4"/>